<dbReference type="Proteomes" id="UP000680365">
    <property type="component" value="Unassembled WGS sequence"/>
</dbReference>
<comment type="caution">
    <text evidence="1">The sequence shown here is derived from an EMBL/GenBank/DDBJ whole genome shotgun (WGS) entry which is preliminary data.</text>
</comment>
<organism evidence="1 2">
    <name type="scientific">Candidatus Vampirococcus lugosii</name>
    <dbReference type="NCBI Taxonomy" id="2789015"/>
    <lineage>
        <taxon>Bacteria</taxon>
        <taxon>Candidatus Absconditibacteriota</taxon>
        <taxon>Vampirococcus</taxon>
    </lineage>
</organism>
<protein>
    <recommendedName>
        <fullName evidence="3">Lipoprotein</fullName>
    </recommendedName>
</protein>
<evidence type="ECO:0000313" key="1">
    <source>
        <dbReference type="EMBL" id="MBS8121901.1"/>
    </source>
</evidence>
<keyword evidence="2" id="KW-1185">Reference proteome</keyword>
<evidence type="ECO:0000313" key="2">
    <source>
        <dbReference type="Proteomes" id="UP000680365"/>
    </source>
</evidence>
<name>A0ABS5QL30_9BACT</name>
<gene>
    <name evidence="1" type="ORF">VAMP_36n179</name>
</gene>
<sequence length="42" mass="4386">MKKGVNLVVSCELGVVSCELGVVSCKLDSLCINNFGVNKKTG</sequence>
<evidence type="ECO:0008006" key="3">
    <source>
        <dbReference type="Google" id="ProtNLM"/>
    </source>
</evidence>
<proteinExistence type="predicted"/>
<accession>A0ABS5QL30</accession>
<reference evidence="1 2" key="1">
    <citation type="journal article" date="2021" name="Nat. Commun.">
        <title>Reductive evolution and unique predatory mode in the CPR bacterium Vampirococcus lugosii.</title>
        <authorList>
            <person name="Moreira D."/>
            <person name="Zivanovic Y."/>
            <person name="Lopez-Archilla A.I."/>
            <person name="Iniesto M."/>
            <person name="Lopez-Garcia P."/>
        </authorList>
    </citation>
    <scope>NUCLEOTIDE SEQUENCE [LARGE SCALE GENOMIC DNA]</scope>
    <source>
        <strain evidence="1">Chiprana</strain>
    </source>
</reference>
<dbReference type="RefSeq" id="WP_275052388.1">
    <property type="nucleotide sequence ID" value="NZ_JAEDAM010000021.1"/>
</dbReference>
<dbReference type="EMBL" id="JAEDAM010000021">
    <property type="protein sequence ID" value="MBS8121901.1"/>
    <property type="molecule type" value="Genomic_DNA"/>
</dbReference>